<proteinExistence type="predicted"/>
<sequence length="96" mass="11402">MESNNEFKEDAEYVVSLLEASIENVGFPKSEKDRLEEFFEYEYGEKEKDIQTRLISIYMAFLGKTDFKYAENEKNEQLFRKLLAELEKIKLELSSL</sequence>
<dbReference type="EMBL" id="JAUSSU010000008">
    <property type="protein sequence ID" value="MDQ0114640.1"/>
    <property type="molecule type" value="Genomic_DNA"/>
</dbReference>
<gene>
    <name evidence="1" type="ORF">J2T15_004096</name>
</gene>
<dbReference type="Proteomes" id="UP001229346">
    <property type="component" value="Unassembled WGS sequence"/>
</dbReference>
<organism evidence="1 2">
    <name type="scientific">Paenibacillus harenae</name>
    <dbReference type="NCBI Taxonomy" id="306543"/>
    <lineage>
        <taxon>Bacteria</taxon>
        <taxon>Bacillati</taxon>
        <taxon>Bacillota</taxon>
        <taxon>Bacilli</taxon>
        <taxon>Bacillales</taxon>
        <taxon>Paenibacillaceae</taxon>
        <taxon>Paenibacillus</taxon>
    </lineage>
</organism>
<evidence type="ECO:0000313" key="2">
    <source>
        <dbReference type="Proteomes" id="UP001229346"/>
    </source>
</evidence>
<accession>A0ABT9U7G0</accession>
<evidence type="ECO:0000313" key="1">
    <source>
        <dbReference type="EMBL" id="MDQ0114640.1"/>
    </source>
</evidence>
<evidence type="ECO:0008006" key="3">
    <source>
        <dbReference type="Google" id="ProtNLM"/>
    </source>
</evidence>
<reference evidence="1 2" key="1">
    <citation type="submission" date="2023-07" db="EMBL/GenBank/DDBJ databases">
        <title>Sorghum-associated microbial communities from plants grown in Nebraska, USA.</title>
        <authorList>
            <person name="Schachtman D."/>
        </authorList>
    </citation>
    <scope>NUCLEOTIDE SEQUENCE [LARGE SCALE GENOMIC DNA]</scope>
    <source>
        <strain evidence="1 2">CC482</strain>
    </source>
</reference>
<comment type="caution">
    <text evidence="1">The sequence shown here is derived from an EMBL/GenBank/DDBJ whole genome shotgun (WGS) entry which is preliminary data.</text>
</comment>
<name>A0ABT9U7G0_PAEHA</name>
<keyword evidence="2" id="KW-1185">Reference proteome</keyword>
<protein>
    <recommendedName>
        <fullName evidence="3">Colicin D immunity protein domain-containing protein</fullName>
    </recommendedName>
</protein>